<evidence type="ECO:0000313" key="1">
    <source>
        <dbReference type="EMBL" id="CAH2299942.1"/>
    </source>
</evidence>
<gene>
    <name evidence="1" type="ORF">PECUL_23A014385</name>
</gene>
<dbReference type="PANTHER" id="PTHR11505">
    <property type="entry name" value="L1 TRANSPOSABLE ELEMENT-RELATED"/>
    <property type="match status" value="1"/>
</dbReference>
<accession>A0AAD1SEK7</accession>
<name>A0AAD1SEK7_PELCU</name>
<dbReference type="AlphaFoldDB" id="A0AAD1SEK7"/>
<protein>
    <recommendedName>
        <fullName evidence="3">Transposase</fullName>
    </recommendedName>
</protein>
<dbReference type="Gene3D" id="3.30.70.1820">
    <property type="entry name" value="L1 transposable element, RRM domain"/>
    <property type="match status" value="1"/>
</dbReference>
<dbReference type="Proteomes" id="UP001295444">
    <property type="component" value="Chromosome 06"/>
</dbReference>
<proteinExistence type="predicted"/>
<reference evidence="1" key="1">
    <citation type="submission" date="2022-03" db="EMBL/GenBank/DDBJ databases">
        <authorList>
            <person name="Alioto T."/>
            <person name="Alioto T."/>
            <person name="Gomez Garrido J."/>
        </authorList>
    </citation>
    <scope>NUCLEOTIDE SEQUENCE</scope>
</reference>
<dbReference type="EMBL" id="OW240917">
    <property type="protein sequence ID" value="CAH2299942.1"/>
    <property type="molecule type" value="Genomic_DNA"/>
</dbReference>
<organism evidence="1 2">
    <name type="scientific">Pelobates cultripes</name>
    <name type="common">Western spadefoot toad</name>
    <dbReference type="NCBI Taxonomy" id="61616"/>
    <lineage>
        <taxon>Eukaryota</taxon>
        <taxon>Metazoa</taxon>
        <taxon>Chordata</taxon>
        <taxon>Craniata</taxon>
        <taxon>Vertebrata</taxon>
        <taxon>Euteleostomi</taxon>
        <taxon>Amphibia</taxon>
        <taxon>Batrachia</taxon>
        <taxon>Anura</taxon>
        <taxon>Pelobatoidea</taxon>
        <taxon>Pelobatidae</taxon>
        <taxon>Pelobates</taxon>
    </lineage>
</organism>
<evidence type="ECO:0008006" key="3">
    <source>
        <dbReference type="Google" id="ProtNLM"/>
    </source>
</evidence>
<dbReference type="InterPro" id="IPR004244">
    <property type="entry name" value="Transposase_22"/>
</dbReference>
<evidence type="ECO:0000313" key="2">
    <source>
        <dbReference type="Proteomes" id="UP001295444"/>
    </source>
</evidence>
<keyword evidence="2" id="KW-1185">Reference proteome</keyword>
<sequence>MATKADLQQLTSTIQDTLKAEMAGIRSEVASQANRITMLEQVAETQTSRLNAADTAVARQGDIVLAMRRHLEDLDNRGRRCNIRKLILQLASPQRFEFERAHRILRRRNLEEGPRDLICCLHSFRVKDAIMKKARERPMWPYRGAQISLLNDLSPLTLDAQRALRPVTTALRDRGITYKWCFPPALLARHNNAWIALC</sequence>